<evidence type="ECO:0000256" key="1">
    <source>
        <dbReference type="ARBA" id="ARBA00009375"/>
    </source>
</evidence>
<dbReference type="PANTHER" id="PTHR11142:SF0">
    <property type="entry name" value="TRNA PSEUDOURIDINE SYNTHASE-LIKE 1"/>
    <property type="match status" value="1"/>
</dbReference>
<evidence type="ECO:0000256" key="2">
    <source>
        <dbReference type="ARBA" id="ARBA00022694"/>
    </source>
</evidence>
<dbReference type="Proteomes" id="UP001153069">
    <property type="component" value="Unassembled WGS sequence"/>
</dbReference>
<dbReference type="Pfam" id="PF01416">
    <property type="entry name" value="PseudoU_synth_1"/>
    <property type="match status" value="1"/>
</dbReference>
<keyword evidence="7" id="KW-1185">Reference proteome</keyword>
<dbReference type="SUPFAM" id="SSF55120">
    <property type="entry name" value="Pseudouridine synthase"/>
    <property type="match status" value="1"/>
</dbReference>
<dbReference type="InterPro" id="IPR001406">
    <property type="entry name" value="PsdUridine_synth_TruA"/>
</dbReference>
<dbReference type="HAMAP" id="MF_00171">
    <property type="entry name" value="TruA"/>
    <property type="match status" value="1"/>
</dbReference>
<comment type="catalytic activity">
    <reaction evidence="4">
        <text>uridine(38/39/40) in tRNA = pseudouridine(38/39/40) in tRNA</text>
        <dbReference type="Rhea" id="RHEA:22376"/>
        <dbReference type="Rhea" id="RHEA-COMP:10085"/>
        <dbReference type="Rhea" id="RHEA-COMP:10087"/>
        <dbReference type="ChEBI" id="CHEBI:65314"/>
        <dbReference type="ChEBI" id="CHEBI:65315"/>
        <dbReference type="EC" id="5.4.99.12"/>
    </reaction>
</comment>
<keyword evidence="3 4" id="KW-0413">Isomerase</keyword>
<organism evidence="6 7">
    <name type="scientific">Seminavis robusta</name>
    <dbReference type="NCBI Taxonomy" id="568900"/>
    <lineage>
        <taxon>Eukaryota</taxon>
        <taxon>Sar</taxon>
        <taxon>Stramenopiles</taxon>
        <taxon>Ochrophyta</taxon>
        <taxon>Bacillariophyta</taxon>
        <taxon>Bacillariophyceae</taxon>
        <taxon>Bacillariophycidae</taxon>
        <taxon>Naviculales</taxon>
        <taxon>Naviculaceae</taxon>
        <taxon>Seminavis</taxon>
    </lineage>
</organism>
<dbReference type="AlphaFoldDB" id="A0A9N8EUB5"/>
<dbReference type="InterPro" id="IPR020097">
    <property type="entry name" value="PsdUridine_synth_TruA_a/b_dom"/>
</dbReference>
<evidence type="ECO:0000313" key="6">
    <source>
        <dbReference type="EMBL" id="CAB9526515.1"/>
    </source>
</evidence>
<dbReference type="Gene3D" id="3.30.70.660">
    <property type="entry name" value="Pseudouridine synthase I, catalytic domain, C-terminal subdomain"/>
    <property type="match status" value="1"/>
</dbReference>
<dbReference type="InterPro" id="IPR020103">
    <property type="entry name" value="PsdUridine_synth_cat_dom_sf"/>
</dbReference>
<name>A0A9N8EUB5_9STRA</name>
<dbReference type="OrthoDB" id="271910at2759"/>
<feature type="domain" description="Pseudouridine synthase I TruA alpha/beta" evidence="5">
    <location>
        <begin position="224"/>
        <end position="355"/>
    </location>
</feature>
<dbReference type="InterPro" id="IPR020095">
    <property type="entry name" value="PsdUridine_synth_TruA_C"/>
</dbReference>
<gene>
    <name evidence="6" type="ORF">SEMRO_1841_G300980.1</name>
</gene>
<evidence type="ECO:0000256" key="3">
    <source>
        <dbReference type="ARBA" id="ARBA00023235"/>
    </source>
</evidence>
<dbReference type="EC" id="5.4.99.12" evidence="4"/>
<dbReference type="EMBL" id="CAICTM010001839">
    <property type="protein sequence ID" value="CAB9526515.1"/>
    <property type="molecule type" value="Genomic_DNA"/>
</dbReference>
<keyword evidence="2 4" id="KW-0819">tRNA processing</keyword>
<accession>A0A9N8EUB5</accession>
<protein>
    <recommendedName>
        <fullName evidence="4">tRNA pseudouridine synthase</fullName>
        <ecNumber evidence="4">5.4.99.12</ecNumber>
    </recommendedName>
</protein>
<dbReference type="InterPro" id="IPR020094">
    <property type="entry name" value="TruA/RsuA/RluB/E/F_N"/>
</dbReference>
<evidence type="ECO:0000256" key="4">
    <source>
        <dbReference type="RuleBase" id="RU003792"/>
    </source>
</evidence>
<evidence type="ECO:0000259" key="5">
    <source>
        <dbReference type="Pfam" id="PF01416"/>
    </source>
</evidence>
<sequence length="355" mass="40018">MPRQYILIISYDGTRFHGFQRQYANVSTNTSNNSSNKVVGVMKKRPRVDTVTGVRPPLVFNHKTVTVQECLESAILHWIGNSSPLLWTLEKLNLRVAGRTDKGVHARGQVVAVQLPEEALVPPKDNNNQQALLEPWQIQRAIHGRLPIDISIQRVIPVDGPELFDPRHSAKSKQYSYTLKYQRAASNNTEVAVGAQTFRTALDDAAPCVWLCPFVLQDDKLRAACQALLGTHDYSVFVHKEARRDKDNTLTITRFDMEILKEYAPPSLYLINDSNNNNNNNNKPYADIVLAKFYVEGERFRRTMVRNLIGFLVEVGRGAQTLDDMDQTIWTGSDQVADLIPVAPASGLCLEFVKF</sequence>
<dbReference type="GO" id="GO:0031119">
    <property type="term" value="P:tRNA pseudouridine synthesis"/>
    <property type="evidence" value="ECO:0007669"/>
    <property type="project" value="TreeGrafter"/>
</dbReference>
<comment type="similarity">
    <text evidence="1 4">Belongs to the tRNA pseudouridine synthase TruA family.</text>
</comment>
<reference evidence="6" key="1">
    <citation type="submission" date="2020-06" db="EMBL/GenBank/DDBJ databases">
        <authorList>
            <consortium name="Plant Systems Biology data submission"/>
        </authorList>
    </citation>
    <scope>NUCLEOTIDE SEQUENCE</scope>
    <source>
        <strain evidence="6">D6</strain>
    </source>
</reference>
<comment type="caution">
    <text evidence="6">The sequence shown here is derived from an EMBL/GenBank/DDBJ whole genome shotgun (WGS) entry which is preliminary data.</text>
</comment>
<dbReference type="GO" id="GO:0160147">
    <property type="term" value="F:tRNA pseudouridine(38-40) synthase activity"/>
    <property type="evidence" value="ECO:0007669"/>
    <property type="project" value="UniProtKB-EC"/>
</dbReference>
<dbReference type="PANTHER" id="PTHR11142">
    <property type="entry name" value="PSEUDOURIDYLATE SYNTHASE"/>
    <property type="match status" value="1"/>
</dbReference>
<dbReference type="GO" id="GO:0003723">
    <property type="term" value="F:RNA binding"/>
    <property type="evidence" value="ECO:0007669"/>
    <property type="project" value="InterPro"/>
</dbReference>
<dbReference type="Gene3D" id="3.30.70.580">
    <property type="entry name" value="Pseudouridine synthase I, catalytic domain, N-terminal subdomain"/>
    <property type="match status" value="1"/>
</dbReference>
<proteinExistence type="inferred from homology"/>
<evidence type="ECO:0000313" key="7">
    <source>
        <dbReference type="Proteomes" id="UP001153069"/>
    </source>
</evidence>